<accession>A0A0Q3M0A8</accession>
<evidence type="ECO:0000313" key="3">
    <source>
        <dbReference type="Proteomes" id="UP000008810"/>
    </source>
</evidence>
<sequence>MGVIHSEWKNEELHLGNETLSLGTNMVKILEIGGQPTDAEEDDDCCEINPAEFAKKVNLKSDDDEVVIVAAKGQIKVKVEIDQSGHAAETFVGNLHECAAGYSLENPYEIEDDEPSVRQIESVEAKPDAVCILDNSKIDALVKSATDKSKIDVLADAKSIPEEIAIDAAADVKCIPDENKTNVLAHVKCIPDENKIDPLGDVKCTTDKSKIDVLADAKSIPDEIKTDAADVKCIPDENKVDVLADVKCLSDKNPVKFGNFEVFIQDMLPVKCEHEDSNGIDEGVEEEDAYYDHIPEMDGVNLEEYLGPGGGVFDEEDSDDFVVVGRESL</sequence>
<keyword evidence="3" id="KW-1185">Reference proteome</keyword>
<reference evidence="2" key="3">
    <citation type="submission" date="2018-08" db="UniProtKB">
        <authorList>
            <consortium name="EnsemblPlants"/>
        </authorList>
    </citation>
    <scope>IDENTIFICATION</scope>
    <source>
        <strain evidence="2">cv. Bd21</strain>
    </source>
</reference>
<proteinExistence type="predicted"/>
<reference evidence="1 2" key="1">
    <citation type="journal article" date="2010" name="Nature">
        <title>Genome sequencing and analysis of the model grass Brachypodium distachyon.</title>
        <authorList>
            <consortium name="International Brachypodium Initiative"/>
        </authorList>
    </citation>
    <scope>NUCLEOTIDE SEQUENCE [LARGE SCALE GENOMIC DNA]</scope>
    <source>
        <strain evidence="1">Bd21</strain>
        <strain evidence="2">cv. Bd21</strain>
    </source>
</reference>
<dbReference type="GeneID" id="104584192"/>
<evidence type="ECO:0000313" key="1">
    <source>
        <dbReference type="EMBL" id="KQJ97909.1"/>
    </source>
</evidence>
<dbReference type="AlphaFoldDB" id="A0A0Q3M0A8"/>
<protein>
    <submittedName>
        <fullName evidence="1 2">Uncharacterized protein</fullName>
    </submittedName>
</protein>
<name>A0A0Q3M0A8_BRADI</name>
<dbReference type="EnsemblPlants" id="KQJ97909">
    <property type="protein sequence ID" value="KQJ97909"/>
    <property type="gene ID" value="BRADI_3g34060v3"/>
</dbReference>
<dbReference type="KEGG" id="bdi:104584192"/>
<dbReference type="Gramene" id="KQJ97909">
    <property type="protein sequence ID" value="KQJ97909"/>
    <property type="gene ID" value="BRADI_3g34060v3"/>
</dbReference>
<dbReference type="RefSeq" id="XP_014756229.1">
    <property type="nucleotide sequence ID" value="XM_014900743.2"/>
</dbReference>
<dbReference type="EMBL" id="CM000882">
    <property type="protein sequence ID" value="KQJ97909.1"/>
    <property type="molecule type" value="Genomic_DNA"/>
</dbReference>
<dbReference type="Proteomes" id="UP000008810">
    <property type="component" value="Chromosome 3"/>
</dbReference>
<gene>
    <name evidence="2" type="primary">LOC104584192</name>
    <name evidence="1" type="ORF">BRADI_3g34060v3</name>
</gene>
<organism evidence="1">
    <name type="scientific">Brachypodium distachyon</name>
    <name type="common">Purple false brome</name>
    <name type="synonym">Trachynia distachya</name>
    <dbReference type="NCBI Taxonomy" id="15368"/>
    <lineage>
        <taxon>Eukaryota</taxon>
        <taxon>Viridiplantae</taxon>
        <taxon>Streptophyta</taxon>
        <taxon>Embryophyta</taxon>
        <taxon>Tracheophyta</taxon>
        <taxon>Spermatophyta</taxon>
        <taxon>Magnoliopsida</taxon>
        <taxon>Liliopsida</taxon>
        <taxon>Poales</taxon>
        <taxon>Poaceae</taxon>
        <taxon>BOP clade</taxon>
        <taxon>Pooideae</taxon>
        <taxon>Stipodae</taxon>
        <taxon>Brachypodieae</taxon>
        <taxon>Brachypodium</taxon>
    </lineage>
</organism>
<dbReference type="STRING" id="15368.A0A0Q3M0A8"/>
<reference evidence="1" key="2">
    <citation type="submission" date="2017-06" db="EMBL/GenBank/DDBJ databases">
        <title>WGS assembly of Brachypodium distachyon.</title>
        <authorList>
            <consortium name="The International Brachypodium Initiative"/>
            <person name="Lucas S."/>
            <person name="Harmon-Smith M."/>
            <person name="Lail K."/>
            <person name="Tice H."/>
            <person name="Grimwood J."/>
            <person name="Bruce D."/>
            <person name="Barry K."/>
            <person name="Shu S."/>
            <person name="Lindquist E."/>
            <person name="Wang M."/>
            <person name="Pitluck S."/>
            <person name="Vogel J.P."/>
            <person name="Garvin D.F."/>
            <person name="Mockler T.C."/>
            <person name="Schmutz J."/>
            <person name="Rokhsar D."/>
            <person name="Bevan M.W."/>
        </authorList>
    </citation>
    <scope>NUCLEOTIDE SEQUENCE</scope>
    <source>
        <strain evidence="1">Bd21</strain>
    </source>
</reference>
<dbReference type="OrthoDB" id="671951at2759"/>
<evidence type="ECO:0000313" key="2">
    <source>
        <dbReference type="EnsemblPlants" id="KQJ97909"/>
    </source>
</evidence>